<dbReference type="PANTHER" id="PTHR46623:SF6">
    <property type="entry name" value="ALPHA_BETA-HYDROLASES SUPERFAMILY PROTEIN"/>
    <property type="match status" value="1"/>
</dbReference>
<dbReference type="InterPro" id="IPR029058">
    <property type="entry name" value="AB_hydrolase_fold"/>
</dbReference>
<dbReference type="Pfam" id="PF01738">
    <property type="entry name" value="DLH"/>
    <property type="match status" value="1"/>
</dbReference>
<gene>
    <name evidence="2" type="ORF">UFOPK1358_01874</name>
</gene>
<dbReference type="Gene3D" id="3.40.50.1820">
    <property type="entry name" value="alpha/beta hydrolase"/>
    <property type="match status" value="1"/>
</dbReference>
<dbReference type="GO" id="GO:0016787">
    <property type="term" value="F:hydrolase activity"/>
    <property type="evidence" value="ECO:0007669"/>
    <property type="project" value="InterPro"/>
</dbReference>
<reference evidence="2" key="1">
    <citation type="submission" date="2020-05" db="EMBL/GenBank/DDBJ databases">
        <authorList>
            <person name="Chiriac C."/>
            <person name="Salcher M."/>
            <person name="Ghai R."/>
            <person name="Kavagutti S V."/>
        </authorList>
    </citation>
    <scope>NUCLEOTIDE SEQUENCE</scope>
</reference>
<dbReference type="AlphaFoldDB" id="A0A6J6CUM1"/>
<organism evidence="2">
    <name type="scientific">freshwater metagenome</name>
    <dbReference type="NCBI Taxonomy" id="449393"/>
    <lineage>
        <taxon>unclassified sequences</taxon>
        <taxon>metagenomes</taxon>
        <taxon>ecological metagenomes</taxon>
    </lineage>
</organism>
<dbReference type="EMBL" id="CAEZSF010000257">
    <property type="protein sequence ID" value="CAB4555260.1"/>
    <property type="molecule type" value="Genomic_DNA"/>
</dbReference>
<sequence>MDILLDSATPAYLARLESADQGLVIIPDIIGLRPLFTDMCDSLSDRTGWSVCSFEPFPGQNLPGPTDPDFFEARSQAMFQLLDSQILGDAVAAADATGCETVGLIGFCMGGMYALKASAQSRFSRVVSFYGMVHVPPAWAGPGQGDPLLAVQSAQAGRVMAVIGSEDGYTPAEDVQELIAAGVKVEQYQGADHGFVHDPSRPTHRPSDAADAWNKALEFLGR</sequence>
<dbReference type="PANTHER" id="PTHR46623">
    <property type="entry name" value="CARBOXYMETHYLENEBUTENOLIDASE-RELATED"/>
    <property type="match status" value="1"/>
</dbReference>
<dbReference type="SUPFAM" id="SSF53474">
    <property type="entry name" value="alpha/beta-Hydrolases"/>
    <property type="match status" value="1"/>
</dbReference>
<dbReference type="InterPro" id="IPR051049">
    <property type="entry name" value="Dienelactone_hydrolase-like"/>
</dbReference>
<dbReference type="InterPro" id="IPR002925">
    <property type="entry name" value="Dienelactn_hydro"/>
</dbReference>
<evidence type="ECO:0000313" key="2">
    <source>
        <dbReference type="EMBL" id="CAB4555260.1"/>
    </source>
</evidence>
<feature type="domain" description="Dienelactone hydrolase" evidence="1">
    <location>
        <begin position="11"/>
        <end position="221"/>
    </location>
</feature>
<evidence type="ECO:0000259" key="1">
    <source>
        <dbReference type="Pfam" id="PF01738"/>
    </source>
</evidence>
<protein>
    <submittedName>
        <fullName evidence="2">Unannotated protein</fullName>
    </submittedName>
</protein>
<name>A0A6J6CUM1_9ZZZZ</name>
<proteinExistence type="predicted"/>
<accession>A0A6J6CUM1</accession>